<dbReference type="RefSeq" id="WP_114832114.1">
    <property type="nucleotide sequence ID" value="NZ_QQTO01000027.1"/>
</dbReference>
<dbReference type="OrthoDB" id="9771073at2"/>
<dbReference type="AlphaFoldDB" id="A0A370KZ77"/>
<dbReference type="SUPFAM" id="SSF51735">
    <property type="entry name" value="NAD(P)-binding Rossmann-fold domains"/>
    <property type="match status" value="1"/>
</dbReference>
<reference evidence="5" key="1">
    <citation type="submission" date="2018-07" db="EMBL/GenBank/DDBJ databases">
        <authorList>
            <person name="Safronova V.I."/>
            <person name="Chirak E.R."/>
            <person name="Sazanova A.L."/>
        </authorList>
    </citation>
    <scope>NUCLEOTIDE SEQUENCE [LARGE SCALE GENOMIC DNA]</scope>
    <source>
        <strain evidence="5">RCAM04685</strain>
    </source>
</reference>
<organism evidence="4 5">
    <name type="scientific">Bosea caraganae</name>
    <dbReference type="NCBI Taxonomy" id="2763117"/>
    <lineage>
        <taxon>Bacteria</taxon>
        <taxon>Pseudomonadati</taxon>
        <taxon>Pseudomonadota</taxon>
        <taxon>Alphaproteobacteria</taxon>
        <taxon>Hyphomicrobiales</taxon>
        <taxon>Boseaceae</taxon>
        <taxon>Bosea</taxon>
    </lineage>
</organism>
<comment type="pathway">
    <text evidence="1">Bacterial outer membrane biogenesis; LPS O-antigen biosynthesis.</text>
</comment>
<protein>
    <submittedName>
        <fullName evidence="4">SDR family NAD(P)-dependent oxidoreductase</fullName>
    </submittedName>
</protein>
<dbReference type="PANTHER" id="PTHR43000">
    <property type="entry name" value="DTDP-D-GLUCOSE 4,6-DEHYDRATASE-RELATED"/>
    <property type="match status" value="1"/>
</dbReference>
<sequence>MICLVTGGWGYIGSRIVRNLLDKGVEVVVADASEINAAARQIIGEEGLQKIKFWRIDIADPLQVFAMVGDLKITHIIHTAFVMGAIDSGRSAKAGKAFSLHPGKVMTGELDLGKSLRVNCFGMLNILEAARMFEIKRVTYTSAYAAFGTAIADIHPGPIPDEGLFAPDTMYAATKITNELMARIIRDRYGIETVGLRFGRTYGVGGPGGFPQLIRRVALGEPVELADPTYFNSYTYVDDCADAHVYIAMSSAPCQSVYNVREQEYTNLDLVNAIKRVHPDASIRITDAKGDGVRVPHVETSGIFRDTGWKAKVNLETGLRQMMNHWRAEARLPELAPS</sequence>
<dbReference type="InterPro" id="IPR001509">
    <property type="entry name" value="Epimerase_deHydtase"/>
</dbReference>
<evidence type="ECO:0000259" key="3">
    <source>
        <dbReference type="Pfam" id="PF01370"/>
    </source>
</evidence>
<proteinExistence type="inferred from homology"/>
<dbReference type="Proteomes" id="UP000255207">
    <property type="component" value="Unassembled WGS sequence"/>
</dbReference>
<keyword evidence="5" id="KW-1185">Reference proteome</keyword>
<feature type="domain" description="NAD-dependent epimerase/dehydratase" evidence="3">
    <location>
        <begin position="114"/>
        <end position="260"/>
    </location>
</feature>
<evidence type="ECO:0000256" key="2">
    <source>
        <dbReference type="ARBA" id="ARBA00007637"/>
    </source>
</evidence>
<gene>
    <name evidence="4" type="ORF">DWE98_25450</name>
</gene>
<evidence type="ECO:0000313" key="4">
    <source>
        <dbReference type="EMBL" id="RDJ20309.1"/>
    </source>
</evidence>
<dbReference type="EMBL" id="QQTP01000020">
    <property type="protein sequence ID" value="RDJ20309.1"/>
    <property type="molecule type" value="Genomic_DNA"/>
</dbReference>
<name>A0A370KZ77_9HYPH</name>
<accession>A0A370KZ77</accession>
<dbReference type="InterPro" id="IPR036291">
    <property type="entry name" value="NAD(P)-bd_dom_sf"/>
</dbReference>
<evidence type="ECO:0000256" key="1">
    <source>
        <dbReference type="ARBA" id="ARBA00005125"/>
    </source>
</evidence>
<comment type="caution">
    <text evidence="4">The sequence shown here is derived from an EMBL/GenBank/DDBJ whole genome shotgun (WGS) entry which is preliminary data.</text>
</comment>
<dbReference type="Gene3D" id="3.40.50.720">
    <property type="entry name" value="NAD(P)-binding Rossmann-like Domain"/>
    <property type="match status" value="2"/>
</dbReference>
<dbReference type="Pfam" id="PF01370">
    <property type="entry name" value="Epimerase"/>
    <property type="match status" value="2"/>
</dbReference>
<comment type="similarity">
    <text evidence="2">Belongs to the NAD(P)-dependent epimerase/dehydratase family.</text>
</comment>
<feature type="domain" description="NAD-dependent epimerase/dehydratase" evidence="3">
    <location>
        <begin position="4"/>
        <end position="86"/>
    </location>
</feature>
<evidence type="ECO:0000313" key="5">
    <source>
        <dbReference type="Proteomes" id="UP000255207"/>
    </source>
</evidence>